<sequence length="390" mass="40061">MSATSLAGAPLSRALILTAVVATVAAAITASQHYFHLALSPHLSRDHQLYRLVAHHFVFANSAELFLGTLVLWQTSIGVERILGTRKYASFLAVTTAVSTVATLAVLVLASQLTRGRFNVFPSGPFAVTFAILHQSHRLTPTLYTLRLFHPSLTLTTRFPVHLLSLLLASSQPPSTLLLALTGWIASTAWTHNVLGLAQYRLPRRVYRALARLSPPDGARDRIRRGTAVEHDEALVVTLAGGSGVAGGLASAAGGGVDVRGLRTRRASATDAGSAPAPETVTASGAAAPVGAGEGAAPPGGAAEPSGAGGPVAPPAAPAATRPLPPISGASFLRQWQAGLTGAPEGPTPAQIAELSGIFPHHSRAAIIAALQTSGQDVTRAAELLLSEGG</sequence>
<feature type="transmembrane region" description="Helical" evidence="6">
    <location>
        <begin position="88"/>
        <end position="110"/>
    </location>
</feature>
<dbReference type="InterPro" id="IPR035952">
    <property type="entry name" value="Rhomboid-like_sf"/>
</dbReference>
<feature type="transmembrane region" description="Helical" evidence="6">
    <location>
        <begin position="54"/>
        <end position="76"/>
    </location>
</feature>
<evidence type="ECO:0000256" key="4">
    <source>
        <dbReference type="ARBA" id="ARBA00023136"/>
    </source>
</evidence>
<dbReference type="Proteomes" id="UP000311382">
    <property type="component" value="Unassembled WGS sequence"/>
</dbReference>
<evidence type="ECO:0000256" key="3">
    <source>
        <dbReference type="ARBA" id="ARBA00022989"/>
    </source>
</evidence>
<keyword evidence="4 6" id="KW-0472">Membrane</keyword>
<keyword evidence="3 6" id="KW-1133">Transmembrane helix</keyword>
<evidence type="ECO:0000256" key="5">
    <source>
        <dbReference type="SAM" id="MobiDB-lite"/>
    </source>
</evidence>
<feature type="compositionally biased region" description="Low complexity" evidence="5">
    <location>
        <begin position="283"/>
        <end position="306"/>
    </location>
</feature>
<gene>
    <name evidence="7" type="ORF">DMC30DRAFT_398789</name>
</gene>
<reference evidence="7 8" key="1">
    <citation type="submission" date="2019-03" db="EMBL/GenBank/DDBJ databases">
        <title>Rhodosporidium diobovatum UCD-FST 08-225 genome sequencing, assembly, and annotation.</title>
        <authorList>
            <person name="Fakankun I.U."/>
            <person name="Fristensky B."/>
            <person name="Levin D.B."/>
        </authorList>
    </citation>
    <scope>NUCLEOTIDE SEQUENCE [LARGE SCALE GENOMIC DNA]</scope>
    <source>
        <strain evidence="7 8">UCD-FST 08-225</strain>
    </source>
</reference>
<evidence type="ECO:0000256" key="2">
    <source>
        <dbReference type="ARBA" id="ARBA00022692"/>
    </source>
</evidence>
<evidence type="ECO:0008006" key="9">
    <source>
        <dbReference type="Google" id="ProtNLM"/>
    </source>
</evidence>
<feature type="transmembrane region" description="Helical" evidence="6">
    <location>
        <begin position="177"/>
        <end position="198"/>
    </location>
</feature>
<dbReference type="PANTHER" id="PTHR43066:SF21">
    <property type="entry name" value="UBIQUITIN-ASSOCIATED DOMAIN-CONTAINING PROTEIN 2"/>
    <property type="match status" value="1"/>
</dbReference>
<accession>A0A5C5FV55</accession>
<dbReference type="OrthoDB" id="272778at2759"/>
<proteinExistence type="predicted"/>
<feature type="region of interest" description="Disordered" evidence="5">
    <location>
        <begin position="265"/>
        <end position="327"/>
    </location>
</feature>
<organism evidence="7 8">
    <name type="scientific">Rhodotorula diobovata</name>
    <dbReference type="NCBI Taxonomy" id="5288"/>
    <lineage>
        <taxon>Eukaryota</taxon>
        <taxon>Fungi</taxon>
        <taxon>Dikarya</taxon>
        <taxon>Basidiomycota</taxon>
        <taxon>Pucciniomycotina</taxon>
        <taxon>Microbotryomycetes</taxon>
        <taxon>Sporidiobolales</taxon>
        <taxon>Sporidiobolaceae</taxon>
        <taxon>Rhodotorula</taxon>
    </lineage>
</organism>
<dbReference type="AlphaFoldDB" id="A0A5C5FV55"/>
<protein>
    <recommendedName>
        <fullName evidence="9">CUE domain-containing protein</fullName>
    </recommendedName>
</protein>
<dbReference type="Gene3D" id="1.20.1540.10">
    <property type="entry name" value="Rhomboid-like"/>
    <property type="match status" value="1"/>
</dbReference>
<dbReference type="PANTHER" id="PTHR43066">
    <property type="entry name" value="RHOMBOID-RELATED PROTEIN"/>
    <property type="match status" value="1"/>
</dbReference>
<comment type="subcellular location">
    <subcellularLocation>
        <location evidence="1">Membrane</location>
        <topology evidence="1">Multi-pass membrane protein</topology>
    </subcellularLocation>
</comment>
<evidence type="ECO:0000256" key="6">
    <source>
        <dbReference type="SAM" id="Phobius"/>
    </source>
</evidence>
<evidence type="ECO:0000313" key="7">
    <source>
        <dbReference type="EMBL" id="TNY20072.1"/>
    </source>
</evidence>
<evidence type="ECO:0000256" key="1">
    <source>
        <dbReference type="ARBA" id="ARBA00004141"/>
    </source>
</evidence>
<dbReference type="STRING" id="5288.A0A5C5FV55"/>
<name>A0A5C5FV55_9BASI</name>
<keyword evidence="8" id="KW-1185">Reference proteome</keyword>
<keyword evidence="2 6" id="KW-0812">Transmembrane</keyword>
<dbReference type="GO" id="GO:0004252">
    <property type="term" value="F:serine-type endopeptidase activity"/>
    <property type="evidence" value="ECO:0007669"/>
    <property type="project" value="TreeGrafter"/>
</dbReference>
<evidence type="ECO:0000313" key="8">
    <source>
        <dbReference type="Proteomes" id="UP000311382"/>
    </source>
</evidence>
<dbReference type="SUPFAM" id="SSF144091">
    <property type="entry name" value="Rhomboid-like"/>
    <property type="match status" value="1"/>
</dbReference>
<dbReference type="GO" id="GO:0016020">
    <property type="term" value="C:membrane"/>
    <property type="evidence" value="ECO:0007669"/>
    <property type="project" value="UniProtKB-SubCell"/>
</dbReference>
<dbReference type="EMBL" id="SOZI01000077">
    <property type="protein sequence ID" value="TNY20072.1"/>
    <property type="molecule type" value="Genomic_DNA"/>
</dbReference>
<comment type="caution">
    <text evidence="7">The sequence shown here is derived from an EMBL/GenBank/DDBJ whole genome shotgun (WGS) entry which is preliminary data.</text>
</comment>